<dbReference type="NCBIfam" id="NF001159">
    <property type="entry name" value="PRK00150.1-3"/>
    <property type="match status" value="1"/>
</dbReference>
<dbReference type="EC" id="3.5.1.88" evidence="2 7"/>
<dbReference type="GO" id="GO:0005739">
    <property type="term" value="C:mitochondrion"/>
    <property type="evidence" value="ECO:0007669"/>
    <property type="project" value="TreeGrafter"/>
</dbReference>
<dbReference type="PRINTS" id="PR01576">
    <property type="entry name" value="PDEFORMYLASE"/>
</dbReference>
<dbReference type="Gene3D" id="3.90.45.10">
    <property type="entry name" value="Peptide deformylase"/>
    <property type="match status" value="1"/>
</dbReference>
<dbReference type="FunFam" id="3.90.45.10:FF:000003">
    <property type="entry name" value="Peptide deformylase"/>
    <property type="match status" value="1"/>
</dbReference>
<evidence type="ECO:0000313" key="8">
    <source>
        <dbReference type="EMBL" id="ABK22950.1"/>
    </source>
</evidence>
<keyword evidence="5 7" id="KW-0648">Protein biosynthesis</keyword>
<organism evidence="8">
    <name type="scientific">Picea sitchensis</name>
    <name type="common">Sitka spruce</name>
    <name type="synonym">Pinus sitchensis</name>
    <dbReference type="NCBI Taxonomy" id="3332"/>
    <lineage>
        <taxon>Eukaryota</taxon>
        <taxon>Viridiplantae</taxon>
        <taxon>Streptophyta</taxon>
        <taxon>Embryophyta</taxon>
        <taxon>Tracheophyta</taxon>
        <taxon>Spermatophyta</taxon>
        <taxon>Pinopsida</taxon>
        <taxon>Pinidae</taxon>
        <taxon>Conifers I</taxon>
        <taxon>Pinales</taxon>
        <taxon>Pinaceae</taxon>
        <taxon>Picea</taxon>
    </lineage>
</organism>
<evidence type="ECO:0000256" key="4">
    <source>
        <dbReference type="ARBA" id="ARBA00022801"/>
    </source>
</evidence>
<dbReference type="GO" id="GO:0042586">
    <property type="term" value="F:peptide deformylase activity"/>
    <property type="evidence" value="ECO:0007669"/>
    <property type="project" value="UniProtKB-EC"/>
</dbReference>
<name>A9NQN9_PICSI</name>
<keyword evidence="3 7" id="KW-0479">Metal-binding</keyword>
<evidence type="ECO:0000256" key="3">
    <source>
        <dbReference type="ARBA" id="ARBA00022723"/>
    </source>
</evidence>
<dbReference type="AlphaFoldDB" id="A9NQN9"/>
<dbReference type="Pfam" id="PF01327">
    <property type="entry name" value="Pep_deformylase"/>
    <property type="match status" value="1"/>
</dbReference>
<dbReference type="SUPFAM" id="SSF56420">
    <property type="entry name" value="Peptide deformylase"/>
    <property type="match status" value="1"/>
</dbReference>
<evidence type="ECO:0000256" key="5">
    <source>
        <dbReference type="ARBA" id="ARBA00022917"/>
    </source>
</evidence>
<keyword evidence="7" id="KW-0809">Transit peptide</keyword>
<dbReference type="GO" id="GO:0009507">
    <property type="term" value="C:chloroplast"/>
    <property type="evidence" value="ECO:0007669"/>
    <property type="project" value="UniProtKB-SubCell"/>
</dbReference>
<evidence type="ECO:0000256" key="7">
    <source>
        <dbReference type="RuleBase" id="RU362111"/>
    </source>
</evidence>
<comment type="catalytic activity">
    <reaction evidence="7">
        <text>N-terminal N-formyl-L-methionyl-[peptide] + H2O = N-terminal L-methionyl-[peptide] + formate</text>
        <dbReference type="Rhea" id="RHEA:24420"/>
        <dbReference type="Rhea" id="RHEA-COMP:10639"/>
        <dbReference type="Rhea" id="RHEA-COMP:10640"/>
        <dbReference type="ChEBI" id="CHEBI:15377"/>
        <dbReference type="ChEBI" id="CHEBI:15740"/>
        <dbReference type="ChEBI" id="CHEBI:49298"/>
        <dbReference type="ChEBI" id="CHEBI:64731"/>
        <dbReference type="EC" id="3.5.1.88"/>
    </reaction>
</comment>
<dbReference type="PANTHER" id="PTHR10458:SF2">
    <property type="entry name" value="PEPTIDE DEFORMYLASE, MITOCHONDRIAL"/>
    <property type="match status" value="1"/>
</dbReference>
<dbReference type="InterPro" id="IPR023635">
    <property type="entry name" value="Peptide_deformylase"/>
</dbReference>
<comment type="similarity">
    <text evidence="1 7">Belongs to the polypeptide deformylase family.</text>
</comment>
<dbReference type="InterPro" id="IPR036821">
    <property type="entry name" value="Peptide_deformylase_sf"/>
</dbReference>
<dbReference type="EMBL" id="EF083610">
    <property type="protein sequence ID" value="ABK22950.1"/>
    <property type="molecule type" value="mRNA"/>
</dbReference>
<comment type="subcellular location">
    <subcellularLocation>
        <location evidence="7">Plastid</location>
        <location evidence="7">Chloroplast</location>
    </subcellularLocation>
</comment>
<sequence>MGCGLPSSPTFGTNASTAILASLNFSVGALDSHRYSPNRLACNATTTLVSTSVGIHSRLLSTSCHLLNVDGCRKYGLLGTKPMQRGHQRTSTVALAGGFFGFGKKKTGFGKKKTVLPEIVQAGDPVLHECAAEVAVDEIGSERIQKIIDDMIAVMWNAPGCGLAAPQLGVPLQIIVLEDKEEYIRFTLKEETEAQERHPFDLLIIINPKLKSKGIKTAKFFEGCLSVNGFRGLVERHLEVEVTGFGRDGLPIKINATGWKARILQHECDHLAGLLYVDKLIPRTFRTVENFRLPLATGCPKPGVD</sequence>
<evidence type="ECO:0000256" key="1">
    <source>
        <dbReference type="ARBA" id="ARBA00010759"/>
    </source>
</evidence>
<accession>A9NQN9</accession>
<evidence type="ECO:0000256" key="6">
    <source>
        <dbReference type="ARBA" id="ARBA00037114"/>
    </source>
</evidence>
<dbReference type="PANTHER" id="PTHR10458">
    <property type="entry name" value="PEPTIDE DEFORMYLASE"/>
    <property type="match status" value="1"/>
</dbReference>
<protein>
    <recommendedName>
        <fullName evidence="2 7">Peptide deformylase</fullName>
        <ecNumber evidence="2 7">3.5.1.88</ecNumber>
    </recommendedName>
</protein>
<evidence type="ECO:0000256" key="2">
    <source>
        <dbReference type="ARBA" id="ARBA00012175"/>
    </source>
</evidence>
<comment type="function">
    <text evidence="6 7">Removes the formyl group from the N-terminal Met of newly synthesized proteins.</text>
</comment>
<reference evidence="8" key="1">
    <citation type="journal article" date="2008" name="BMC Genomics">
        <title>A conifer genomics resource of 200,000 spruce (Picea spp.) ESTs and 6,464 high-quality, sequence-finished full-length cDNAs for Sitka spruce (Picea sitchensis).</title>
        <authorList>
            <person name="Ralph S.G."/>
            <person name="Chun H.J."/>
            <person name="Kolosova N."/>
            <person name="Cooper D."/>
            <person name="Oddy C."/>
            <person name="Ritland C.E."/>
            <person name="Kirkpatrick R."/>
            <person name="Moore R."/>
            <person name="Barber S."/>
            <person name="Holt R.A."/>
            <person name="Jones S.J."/>
            <person name="Marra M.A."/>
            <person name="Douglas C.J."/>
            <person name="Ritland K."/>
            <person name="Bohlmann J."/>
        </authorList>
    </citation>
    <scope>NUCLEOTIDE SEQUENCE</scope>
    <source>
        <tissue evidence="8">Green portion of the leader tissue</tissue>
    </source>
</reference>
<dbReference type="CDD" id="cd00487">
    <property type="entry name" value="Pep_deformylase"/>
    <property type="match status" value="1"/>
</dbReference>
<dbReference type="NCBIfam" id="TIGR00079">
    <property type="entry name" value="pept_deformyl"/>
    <property type="match status" value="1"/>
</dbReference>
<dbReference type="GO" id="GO:0006412">
    <property type="term" value="P:translation"/>
    <property type="evidence" value="ECO:0007669"/>
    <property type="project" value="UniProtKB-KW"/>
</dbReference>
<keyword evidence="7" id="KW-0934">Plastid</keyword>
<keyword evidence="4 7" id="KW-0378">Hydrolase</keyword>
<proteinExistence type="evidence at transcript level"/>
<keyword evidence="7" id="KW-0150">Chloroplast</keyword>
<dbReference type="HAMAP" id="MF_00163">
    <property type="entry name" value="Pep_deformylase"/>
    <property type="match status" value="1"/>
</dbReference>
<dbReference type="GO" id="GO:0046872">
    <property type="term" value="F:metal ion binding"/>
    <property type="evidence" value="ECO:0007669"/>
    <property type="project" value="UniProtKB-KW"/>
</dbReference>